<organism evidence="1">
    <name type="scientific">viral metagenome</name>
    <dbReference type="NCBI Taxonomy" id="1070528"/>
    <lineage>
        <taxon>unclassified sequences</taxon>
        <taxon>metagenomes</taxon>
        <taxon>organismal metagenomes</taxon>
    </lineage>
</organism>
<sequence>MSCWWRASTNTLYNLSTFSKIKFNDEIYEIDFYVGDEIAFQFNYLQEREKYYNKAKHEIIELLGYS</sequence>
<accession>A0A6C0BUD2</accession>
<name>A0A6C0BUD2_9ZZZZ</name>
<evidence type="ECO:0000313" key="1">
    <source>
        <dbReference type="EMBL" id="QHS95690.1"/>
    </source>
</evidence>
<protein>
    <submittedName>
        <fullName evidence="1">Uncharacterized protein</fullName>
    </submittedName>
</protein>
<proteinExistence type="predicted"/>
<dbReference type="AlphaFoldDB" id="A0A6C0BUD2"/>
<dbReference type="EMBL" id="MN739255">
    <property type="protein sequence ID" value="QHS95690.1"/>
    <property type="molecule type" value="Genomic_DNA"/>
</dbReference>
<reference evidence="1" key="1">
    <citation type="journal article" date="2020" name="Nature">
        <title>Giant virus diversity and host interactions through global metagenomics.</title>
        <authorList>
            <person name="Schulz F."/>
            <person name="Roux S."/>
            <person name="Paez-Espino D."/>
            <person name="Jungbluth S."/>
            <person name="Walsh D.A."/>
            <person name="Denef V.J."/>
            <person name="McMahon K.D."/>
            <person name="Konstantinidis K.T."/>
            <person name="Eloe-Fadrosh E.A."/>
            <person name="Kyrpides N.C."/>
            <person name="Woyke T."/>
        </authorList>
    </citation>
    <scope>NUCLEOTIDE SEQUENCE</scope>
    <source>
        <strain evidence="1">GVMAG-M-3300018868-6</strain>
    </source>
</reference>